<keyword evidence="1" id="KW-0732">Signal</keyword>
<organism evidence="2">
    <name type="scientific">Arundo donax</name>
    <name type="common">Giant reed</name>
    <name type="synonym">Donax arundinaceus</name>
    <dbReference type="NCBI Taxonomy" id="35708"/>
    <lineage>
        <taxon>Eukaryota</taxon>
        <taxon>Viridiplantae</taxon>
        <taxon>Streptophyta</taxon>
        <taxon>Embryophyta</taxon>
        <taxon>Tracheophyta</taxon>
        <taxon>Spermatophyta</taxon>
        <taxon>Magnoliopsida</taxon>
        <taxon>Liliopsida</taxon>
        <taxon>Poales</taxon>
        <taxon>Poaceae</taxon>
        <taxon>PACMAD clade</taxon>
        <taxon>Arundinoideae</taxon>
        <taxon>Arundineae</taxon>
        <taxon>Arundo</taxon>
    </lineage>
</organism>
<feature type="signal peptide" evidence="1">
    <location>
        <begin position="1"/>
        <end position="22"/>
    </location>
</feature>
<feature type="chain" id="PRO_5002060788" evidence="1">
    <location>
        <begin position="23"/>
        <end position="71"/>
    </location>
</feature>
<proteinExistence type="predicted"/>
<protein>
    <submittedName>
        <fullName evidence="2">Uncharacterized protein</fullName>
    </submittedName>
</protein>
<reference evidence="2" key="2">
    <citation type="journal article" date="2015" name="Data Brief">
        <title>Shoot transcriptome of the giant reed, Arundo donax.</title>
        <authorList>
            <person name="Barrero R.A."/>
            <person name="Guerrero F.D."/>
            <person name="Moolhuijzen P."/>
            <person name="Goolsby J.A."/>
            <person name="Tidwell J."/>
            <person name="Bellgard S.E."/>
            <person name="Bellgard M.I."/>
        </authorList>
    </citation>
    <scope>NUCLEOTIDE SEQUENCE</scope>
    <source>
        <tissue evidence="2">Shoot tissue taken approximately 20 cm above the soil surface</tissue>
    </source>
</reference>
<evidence type="ECO:0000313" key="2">
    <source>
        <dbReference type="EMBL" id="JAD73203.1"/>
    </source>
</evidence>
<dbReference type="EMBL" id="GBRH01224692">
    <property type="protein sequence ID" value="JAD73203.1"/>
    <property type="molecule type" value="Transcribed_RNA"/>
</dbReference>
<dbReference type="AlphaFoldDB" id="A0A0A9CFH2"/>
<name>A0A0A9CFH2_ARUDO</name>
<evidence type="ECO:0000256" key="1">
    <source>
        <dbReference type="SAM" id="SignalP"/>
    </source>
</evidence>
<accession>A0A0A9CFH2</accession>
<sequence>MQPRFAWTRLIFLLLCAALASTRIASSWWQHDSRAHIFTVGPDGHPVLARSSSMRVSQCCLCGQGSGAPLQ</sequence>
<reference evidence="2" key="1">
    <citation type="submission" date="2014-09" db="EMBL/GenBank/DDBJ databases">
        <authorList>
            <person name="Magalhaes I.L.F."/>
            <person name="Oliveira U."/>
            <person name="Santos F.R."/>
            <person name="Vidigal T.H.D.A."/>
            <person name="Brescovit A.D."/>
            <person name="Santos A.J."/>
        </authorList>
    </citation>
    <scope>NUCLEOTIDE SEQUENCE</scope>
    <source>
        <tissue evidence="2">Shoot tissue taken approximately 20 cm above the soil surface</tissue>
    </source>
</reference>